<evidence type="ECO:0000259" key="5">
    <source>
        <dbReference type="SMART" id="SM00558"/>
    </source>
</evidence>
<dbReference type="PANTHER" id="PTHR12549">
    <property type="entry name" value="JMJC DOMAIN-CONTAINING HISTONE DEMETHYLATION PROTEIN"/>
    <property type="match status" value="1"/>
</dbReference>
<protein>
    <recommendedName>
        <fullName evidence="5">JmjC domain-containing protein</fullName>
    </recommendedName>
</protein>
<dbReference type="PANTHER" id="PTHR12549:SF37">
    <property type="entry name" value="LYSINE-SPECIFIC DEMETHYLASE JMJ26"/>
    <property type="match status" value="1"/>
</dbReference>
<dbReference type="SMART" id="SM00558">
    <property type="entry name" value="JmjC"/>
    <property type="match status" value="1"/>
</dbReference>
<gene>
    <name evidence="6" type="ORF">V6N11_017278</name>
</gene>
<keyword evidence="7" id="KW-1185">Reference proteome</keyword>
<dbReference type="InterPro" id="IPR003347">
    <property type="entry name" value="JmjC_dom"/>
</dbReference>
<sequence length="242" mass="27714">MMLKLKDWPPSDKFDNLLPRHCDVFIRMLPPGVVKPDLGPKAYITYGIAEELGRGDSVTKLHCDMLDAICYHINLDVVNILTHTTEVALSKKQLAAMEKLKLAHKAQDEKELLERDQKDFNFSRDELGATIPEPSASIEEIGGALWDILRREDVTKLEEYLMKYPEEFRHTYCSPAEMSCTKVALDFVSPENVKECLHLAEDFRKLPPNHRAREDKLEVKKMIIYGVKHVVGELVKVNKEQA</sequence>
<evidence type="ECO:0000313" key="6">
    <source>
        <dbReference type="EMBL" id="KAK9042199.1"/>
    </source>
</evidence>
<dbReference type="SUPFAM" id="SSF51197">
    <property type="entry name" value="Clavaminate synthase-like"/>
    <property type="match status" value="1"/>
</dbReference>
<dbReference type="Proteomes" id="UP001396334">
    <property type="component" value="Unassembled WGS sequence"/>
</dbReference>
<organism evidence="6 7">
    <name type="scientific">Hibiscus sabdariffa</name>
    <name type="common">roselle</name>
    <dbReference type="NCBI Taxonomy" id="183260"/>
    <lineage>
        <taxon>Eukaryota</taxon>
        <taxon>Viridiplantae</taxon>
        <taxon>Streptophyta</taxon>
        <taxon>Embryophyta</taxon>
        <taxon>Tracheophyta</taxon>
        <taxon>Spermatophyta</taxon>
        <taxon>Magnoliopsida</taxon>
        <taxon>eudicotyledons</taxon>
        <taxon>Gunneridae</taxon>
        <taxon>Pentapetalae</taxon>
        <taxon>rosids</taxon>
        <taxon>malvids</taxon>
        <taxon>Malvales</taxon>
        <taxon>Malvaceae</taxon>
        <taxon>Malvoideae</taxon>
        <taxon>Hibiscus</taxon>
    </lineage>
</organism>
<evidence type="ECO:0000256" key="2">
    <source>
        <dbReference type="ARBA" id="ARBA00006801"/>
    </source>
</evidence>
<keyword evidence="3" id="KW-0479">Metal-binding</keyword>
<comment type="subcellular location">
    <subcellularLocation>
        <location evidence="1">Nucleus</location>
    </subcellularLocation>
</comment>
<dbReference type="Gene3D" id="2.60.120.650">
    <property type="entry name" value="Cupin"/>
    <property type="match status" value="2"/>
</dbReference>
<dbReference type="EMBL" id="JBBPBN010000004">
    <property type="protein sequence ID" value="KAK9042199.1"/>
    <property type="molecule type" value="Genomic_DNA"/>
</dbReference>
<evidence type="ECO:0000313" key="7">
    <source>
        <dbReference type="Proteomes" id="UP001396334"/>
    </source>
</evidence>
<evidence type="ECO:0000256" key="3">
    <source>
        <dbReference type="ARBA" id="ARBA00022723"/>
    </source>
</evidence>
<comment type="caution">
    <text evidence="6">The sequence shown here is derived from an EMBL/GenBank/DDBJ whole genome shotgun (WGS) entry which is preliminary data.</text>
</comment>
<keyword evidence="4" id="KW-0539">Nucleus</keyword>
<name>A0ABR2TY61_9ROSI</name>
<comment type="similarity">
    <text evidence="2">Belongs to the JARID1 histone demethylase family.</text>
</comment>
<evidence type="ECO:0000256" key="1">
    <source>
        <dbReference type="ARBA" id="ARBA00004123"/>
    </source>
</evidence>
<accession>A0ABR2TY61</accession>
<feature type="domain" description="JmjC" evidence="5">
    <location>
        <begin position="7"/>
        <end position="204"/>
    </location>
</feature>
<proteinExistence type="inferred from homology"/>
<reference evidence="6 7" key="1">
    <citation type="journal article" date="2024" name="G3 (Bethesda)">
        <title>Genome assembly of Hibiscus sabdariffa L. provides insights into metabolisms of medicinal natural products.</title>
        <authorList>
            <person name="Kim T."/>
        </authorList>
    </citation>
    <scope>NUCLEOTIDE SEQUENCE [LARGE SCALE GENOMIC DNA]</scope>
    <source>
        <strain evidence="6">TK-2024</strain>
        <tissue evidence="6">Old leaves</tissue>
    </source>
</reference>
<dbReference type="InterPro" id="IPR045109">
    <property type="entry name" value="LSDs-like"/>
</dbReference>
<evidence type="ECO:0000256" key="4">
    <source>
        <dbReference type="ARBA" id="ARBA00023242"/>
    </source>
</evidence>